<organism evidence="1 2">
    <name type="scientific">Entomophthora muscae</name>
    <dbReference type="NCBI Taxonomy" id="34485"/>
    <lineage>
        <taxon>Eukaryota</taxon>
        <taxon>Fungi</taxon>
        <taxon>Fungi incertae sedis</taxon>
        <taxon>Zoopagomycota</taxon>
        <taxon>Entomophthoromycotina</taxon>
        <taxon>Entomophthoromycetes</taxon>
        <taxon>Entomophthorales</taxon>
        <taxon>Entomophthoraceae</taxon>
        <taxon>Entomophthora</taxon>
    </lineage>
</organism>
<proteinExistence type="predicted"/>
<evidence type="ECO:0000313" key="1">
    <source>
        <dbReference type="EMBL" id="KAJ9078094.1"/>
    </source>
</evidence>
<reference evidence="1" key="1">
    <citation type="submission" date="2022-04" db="EMBL/GenBank/DDBJ databases">
        <title>Genome of the entomopathogenic fungus Entomophthora muscae.</title>
        <authorList>
            <person name="Elya C."/>
            <person name="Lovett B.R."/>
            <person name="Lee E."/>
            <person name="Macias A.M."/>
            <person name="Hajek A.E."/>
            <person name="De Bivort B.L."/>
            <person name="Kasson M.T."/>
            <person name="De Fine Licht H.H."/>
            <person name="Stajich J.E."/>
        </authorList>
    </citation>
    <scope>NUCLEOTIDE SEQUENCE</scope>
    <source>
        <strain evidence="1">Berkeley</strain>
    </source>
</reference>
<sequence>MIRLERNRHHMYWFFESRDKSDAAPLIVWLNGVPGQAPIFGTSAGMSPCTINKRGELVRNPFSWNRRAHLLFFDMYNRTESKYFAKYHASKLFIQLFANEYPAYVKNGIHIFAQSYDATSAIVVANIIQRIPSKDAEPLRVLSVGIGNPIIDMQTQMEAYPEEFKKVEKDERISIEMGNRLKELSSTCSNCTGLQPLQTCEALVTKLSDFAFNPYLSRNHQLLNQKGFDYDRLNTQINRAEHVFRTVPSLIEYAQSRSNHPLSDKHFQPRGKRTFECYLKEIEHLLEQKVSVLIYSGADDYISNPEGLLKAAKRIKRGGRYEIKHSPPDTYYHPQTYQPIFTERGSNRLKLATLPSAGHLAQYDNPASAQQLIESWISDNTPQNQGRLDTKYIYRYLVS</sequence>
<accession>A0ACC2TU03</accession>
<name>A0ACC2TU03_9FUNG</name>
<dbReference type="Proteomes" id="UP001165960">
    <property type="component" value="Unassembled WGS sequence"/>
</dbReference>
<gene>
    <name evidence="1" type="ORF">DSO57_1010466</name>
</gene>
<evidence type="ECO:0000313" key="2">
    <source>
        <dbReference type="Proteomes" id="UP001165960"/>
    </source>
</evidence>
<dbReference type="EMBL" id="QTSX02002164">
    <property type="protein sequence ID" value="KAJ9078094.1"/>
    <property type="molecule type" value="Genomic_DNA"/>
</dbReference>
<keyword evidence="2" id="KW-1185">Reference proteome</keyword>
<comment type="caution">
    <text evidence="1">The sequence shown here is derived from an EMBL/GenBank/DDBJ whole genome shotgun (WGS) entry which is preliminary data.</text>
</comment>
<protein>
    <submittedName>
        <fullName evidence="1">Uncharacterized protein</fullName>
    </submittedName>
</protein>